<evidence type="ECO:0000256" key="6">
    <source>
        <dbReference type="ARBA" id="ARBA00022723"/>
    </source>
</evidence>
<name>A0A2V4USY7_9GAMM</name>
<dbReference type="GO" id="GO:0046872">
    <property type="term" value="F:metal ion binding"/>
    <property type="evidence" value="ECO:0007669"/>
    <property type="project" value="UniProtKB-KW"/>
</dbReference>
<dbReference type="Pfam" id="PF01546">
    <property type="entry name" value="Peptidase_M20"/>
    <property type="match status" value="1"/>
</dbReference>
<dbReference type="Proteomes" id="UP000247746">
    <property type="component" value="Unassembled WGS sequence"/>
</dbReference>
<evidence type="ECO:0000256" key="4">
    <source>
        <dbReference type="ARBA" id="ARBA00022571"/>
    </source>
</evidence>
<sequence>MSLIKKDSSIEILKTLIGFDTTSYKSNLSLIEAIKSLFDSYGISVVVDYNEEGNKANLFATTGPVEEHGVLLSGHTDVVPANKDHWESDPFIADERDDKIYGRGSTDMKGFIACVIRIMCQASQQKLTIPLHVCLSFDEEIGCLGVRNILPQLPKLIKTPRFCVIGEPTSMQIALGHKGKAVYQARCSGENGHSSMAPNYRNAIHVATQVVTSLVDSQNELAQSGQRDEEYDIPYTTIHVGKIQGGTALNVVSDSCTIDYEIRHIAEDSIDTITDIINANLQKHSHSQYADIHFMNAYPGLSTSHEHPELQFLKSLLSDDTTVGKISFGTEGGLFSQTFDSPIFVCGPGSMEQGHKPNEYVEISEMNKCDLFLEKLLKQLK</sequence>
<keyword evidence="3" id="KW-0963">Cytoplasm</keyword>
<keyword evidence="9" id="KW-0170">Cobalt</keyword>
<accession>A0A2V4USY7</accession>
<dbReference type="InterPro" id="IPR036264">
    <property type="entry name" value="Bact_exopeptidase_dim_dom"/>
</dbReference>
<keyword evidence="12" id="KW-1185">Reference proteome</keyword>
<proteinExistence type="inferred from homology"/>
<gene>
    <name evidence="11" type="ORF">DFP82_11410</name>
</gene>
<reference evidence="11 12" key="1">
    <citation type="submission" date="2018-06" db="EMBL/GenBank/DDBJ databases">
        <title>Genomic Encyclopedia of Type Strains, Phase III (KMG-III): the genomes of soil and plant-associated and newly described type strains.</title>
        <authorList>
            <person name="Whitman W."/>
        </authorList>
    </citation>
    <scope>NUCLEOTIDE SEQUENCE [LARGE SCALE GENOMIC DNA]</scope>
    <source>
        <strain evidence="11 12">CECT 5889</strain>
    </source>
</reference>
<keyword evidence="7" id="KW-0378">Hydrolase</keyword>
<dbReference type="InterPro" id="IPR050072">
    <property type="entry name" value="Peptidase_M20A"/>
</dbReference>
<dbReference type="InterPro" id="IPR001261">
    <property type="entry name" value="ArgE/DapE_CS"/>
</dbReference>
<evidence type="ECO:0000256" key="2">
    <source>
        <dbReference type="ARBA" id="ARBA00005691"/>
    </source>
</evidence>
<dbReference type="AlphaFoldDB" id="A0A2V4USY7"/>
<dbReference type="PROSITE" id="PS00759">
    <property type="entry name" value="ARGE_DAPE_CPG2_2"/>
    <property type="match status" value="1"/>
</dbReference>
<dbReference type="InterPro" id="IPR011650">
    <property type="entry name" value="Peptidase_M20_dimer"/>
</dbReference>
<dbReference type="Gene3D" id="3.30.70.360">
    <property type="match status" value="1"/>
</dbReference>
<dbReference type="SUPFAM" id="SSF55031">
    <property type="entry name" value="Bacterial exopeptidase dimerisation domain"/>
    <property type="match status" value="1"/>
</dbReference>
<keyword evidence="8" id="KW-0862">Zinc</keyword>
<evidence type="ECO:0000313" key="12">
    <source>
        <dbReference type="Proteomes" id="UP000247746"/>
    </source>
</evidence>
<dbReference type="Pfam" id="PF07687">
    <property type="entry name" value="M20_dimer"/>
    <property type="match status" value="1"/>
</dbReference>
<evidence type="ECO:0000259" key="10">
    <source>
        <dbReference type="Pfam" id="PF07687"/>
    </source>
</evidence>
<keyword evidence="6" id="KW-0479">Metal-binding</keyword>
<evidence type="ECO:0000256" key="9">
    <source>
        <dbReference type="ARBA" id="ARBA00023285"/>
    </source>
</evidence>
<evidence type="ECO:0000256" key="8">
    <source>
        <dbReference type="ARBA" id="ARBA00022833"/>
    </source>
</evidence>
<dbReference type="SUPFAM" id="SSF53187">
    <property type="entry name" value="Zn-dependent exopeptidases"/>
    <property type="match status" value="1"/>
</dbReference>
<comment type="similarity">
    <text evidence="2">Belongs to the peptidase M20A family. ArgE subfamily.</text>
</comment>
<dbReference type="GO" id="GO:0006526">
    <property type="term" value="P:L-arginine biosynthetic process"/>
    <property type="evidence" value="ECO:0007669"/>
    <property type="project" value="UniProtKB-KW"/>
</dbReference>
<organism evidence="11 12">
    <name type="scientific">Psychrobacter fozii</name>
    <dbReference type="NCBI Taxonomy" id="198480"/>
    <lineage>
        <taxon>Bacteria</taxon>
        <taxon>Pseudomonadati</taxon>
        <taxon>Pseudomonadota</taxon>
        <taxon>Gammaproteobacteria</taxon>
        <taxon>Moraxellales</taxon>
        <taxon>Moraxellaceae</taxon>
        <taxon>Psychrobacter</taxon>
    </lineage>
</organism>
<dbReference type="CDD" id="cd03894">
    <property type="entry name" value="M20_ArgE"/>
    <property type="match status" value="1"/>
</dbReference>
<keyword evidence="4" id="KW-0055">Arginine biosynthesis</keyword>
<dbReference type="NCBIfam" id="NF005710">
    <property type="entry name" value="PRK07522.1"/>
    <property type="match status" value="1"/>
</dbReference>
<evidence type="ECO:0000256" key="5">
    <source>
        <dbReference type="ARBA" id="ARBA00022605"/>
    </source>
</evidence>
<dbReference type="PROSITE" id="PS00758">
    <property type="entry name" value="ARGE_DAPE_CPG2_1"/>
    <property type="match status" value="1"/>
</dbReference>
<dbReference type="NCBIfam" id="TIGR01892">
    <property type="entry name" value="AcOrn-deacetyl"/>
    <property type="match status" value="1"/>
</dbReference>
<dbReference type="RefSeq" id="WP_245905739.1">
    <property type="nucleotide sequence ID" value="NZ_QJSU01000014.1"/>
</dbReference>
<dbReference type="Gene3D" id="3.40.630.10">
    <property type="entry name" value="Zn peptidases"/>
    <property type="match status" value="1"/>
</dbReference>
<evidence type="ECO:0000256" key="7">
    <source>
        <dbReference type="ARBA" id="ARBA00022801"/>
    </source>
</evidence>
<feature type="domain" description="Peptidase M20 dimerisation" evidence="10">
    <location>
        <begin position="176"/>
        <end position="285"/>
    </location>
</feature>
<evidence type="ECO:0000256" key="3">
    <source>
        <dbReference type="ARBA" id="ARBA00022490"/>
    </source>
</evidence>
<dbReference type="PANTHER" id="PTHR43808">
    <property type="entry name" value="ACETYLORNITHINE DEACETYLASE"/>
    <property type="match status" value="1"/>
</dbReference>
<dbReference type="InterPro" id="IPR002933">
    <property type="entry name" value="Peptidase_M20"/>
</dbReference>
<evidence type="ECO:0000313" key="11">
    <source>
        <dbReference type="EMBL" id="PYE36501.1"/>
    </source>
</evidence>
<evidence type="ECO:0000256" key="1">
    <source>
        <dbReference type="ARBA" id="ARBA00001947"/>
    </source>
</evidence>
<dbReference type="GO" id="GO:0008777">
    <property type="term" value="F:acetylornithine deacetylase activity"/>
    <property type="evidence" value="ECO:0007669"/>
    <property type="project" value="TreeGrafter"/>
</dbReference>
<dbReference type="EMBL" id="QJSU01000014">
    <property type="protein sequence ID" value="PYE36501.1"/>
    <property type="molecule type" value="Genomic_DNA"/>
</dbReference>
<comment type="cofactor">
    <cofactor evidence="1">
        <name>Zn(2+)</name>
        <dbReference type="ChEBI" id="CHEBI:29105"/>
    </cofactor>
</comment>
<comment type="caution">
    <text evidence="11">The sequence shown here is derived from an EMBL/GenBank/DDBJ whole genome shotgun (WGS) entry which is preliminary data.</text>
</comment>
<keyword evidence="5" id="KW-0028">Amino-acid biosynthesis</keyword>
<dbReference type="InterPro" id="IPR010169">
    <property type="entry name" value="AcOrn-deacetyl"/>
</dbReference>
<protein>
    <submittedName>
        <fullName evidence="11">Acetylornithine deacetylase</fullName>
    </submittedName>
</protein>
<dbReference type="PANTHER" id="PTHR43808:SF31">
    <property type="entry name" value="N-ACETYL-L-CITRULLINE DEACETYLASE"/>
    <property type="match status" value="1"/>
</dbReference>